<dbReference type="RefSeq" id="XP_025406087.1">
    <property type="nucleotide sequence ID" value="XM_025550302.1"/>
</dbReference>
<feature type="compositionally biased region" description="Basic and acidic residues" evidence="1">
    <location>
        <begin position="173"/>
        <end position="185"/>
    </location>
</feature>
<dbReference type="GeneID" id="112680265"/>
<dbReference type="Proteomes" id="UP000694846">
    <property type="component" value="Unplaced"/>
</dbReference>
<keyword evidence="2" id="KW-1185">Reference proteome</keyword>
<dbReference type="OrthoDB" id="6625224at2759"/>
<reference evidence="3" key="1">
    <citation type="submission" date="2025-08" db="UniProtKB">
        <authorList>
            <consortium name="RefSeq"/>
        </authorList>
    </citation>
    <scope>IDENTIFICATION</scope>
    <source>
        <tissue evidence="3">Whole body</tissue>
    </source>
</reference>
<proteinExistence type="predicted"/>
<evidence type="ECO:0000313" key="2">
    <source>
        <dbReference type="Proteomes" id="UP000694846"/>
    </source>
</evidence>
<evidence type="ECO:0000256" key="1">
    <source>
        <dbReference type="SAM" id="MobiDB-lite"/>
    </source>
</evidence>
<feature type="region of interest" description="Disordered" evidence="1">
    <location>
        <begin position="167"/>
        <end position="187"/>
    </location>
</feature>
<sequence length="239" mass="27249">METPQRTWFMGYFEEENTYSVIPNNWIYHQNNVVYCKWLRKQKVTKNMLIDSVEPSNNWLLYPVKFVEGFCFDNYDEAAKKEREIFLSASESEHINYKISNSKSCSSRKLFDTIDNSDSSNDDDPPIKIMKKYNETKSIANNSLIDVQKESYSCSVESNSSISMGPMSSFVSNDKHSKQTLEKSSKAKTLPASLCSNQEIVYNVEQSSNISPGPPVQISSSTYVSSAMNTLPTQHDNIF</sequence>
<protein>
    <submittedName>
        <fullName evidence="3">Uncharacterized protein LOC112680265</fullName>
    </submittedName>
</protein>
<gene>
    <name evidence="3" type="primary">LOC112680265</name>
</gene>
<evidence type="ECO:0000313" key="3">
    <source>
        <dbReference type="RefSeq" id="XP_025406087.1"/>
    </source>
</evidence>
<dbReference type="AlphaFoldDB" id="A0A8B8F6Y4"/>
<accession>A0A8B8F6Y4</accession>
<organism evidence="2 3">
    <name type="scientific">Sipha flava</name>
    <name type="common">yellow sugarcane aphid</name>
    <dbReference type="NCBI Taxonomy" id="143950"/>
    <lineage>
        <taxon>Eukaryota</taxon>
        <taxon>Metazoa</taxon>
        <taxon>Ecdysozoa</taxon>
        <taxon>Arthropoda</taxon>
        <taxon>Hexapoda</taxon>
        <taxon>Insecta</taxon>
        <taxon>Pterygota</taxon>
        <taxon>Neoptera</taxon>
        <taxon>Paraneoptera</taxon>
        <taxon>Hemiptera</taxon>
        <taxon>Sternorrhyncha</taxon>
        <taxon>Aphidomorpha</taxon>
        <taxon>Aphidoidea</taxon>
        <taxon>Aphididae</taxon>
        <taxon>Sipha</taxon>
    </lineage>
</organism>
<name>A0A8B8F6Y4_9HEMI</name>